<feature type="chain" id="PRO_5021194600" description="Lipoprotein" evidence="1">
    <location>
        <begin position="16"/>
        <end position="212"/>
    </location>
</feature>
<dbReference type="OrthoDB" id="8562564at2"/>
<evidence type="ECO:0000256" key="1">
    <source>
        <dbReference type="SAM" id="SignalP"/>
    </source>
</evidence>
<dbReference type="EMBL" id="SPVF01000083">
    <property type="protein sequence ID" value="TFW24692.1"/>
    <property type="molecule type" value="Genomic_DNA"/>
</dbReference>
<gene>
    <name evidence="2" type="ORF">E4L96_05875</name>
</gene>
<proteinExistence type="predicted"/>
<accession>A0A4Y9SHQ8</accession>
<keyword evidence="3" id="KW-1185">Reference proteome</keyword>
<evidence type="ECO:0008006" key="4">
    <source>
        <dbReference type="Google" id="ProtNLM"/>
    </source>
</evidence>
<keyword evidence="1" id="KW-0732">Signal</keyword>
<reference evidence="2 3" key="1">
    <citation type="submission" date="2019-03" db="EMBL/GenBank/DDBJ databases">
        <title>Draft Genome Sequence of Massilia arenosa sp. nov., a Novel Massilia Species Isolated from a Sandy-loam Maize Soil.</title>
        <authorList>
            <person name="Raths R."/>
            <person name="Peta V."/>
            <person name="Bucking H."/>
        </authorList>
    </citation>
    <scope>NUCLEOTIDE SEQUENCE [LARGE SCALE GENOMIC DNA]</scope>
    <source>
        <strain evidence="2 3">MC02</strain>
    </source>
</reference>
<comment type="caution">
    <text evidence="2">The sequence shown here is derived from an EMBL/GenBank/DDBJ whole genome shotgun (WGS) entry which is preliminary data.</text>
</comment>
<feature type="signal peptide" evidence="1">
    <location>
        <begin position="1"/>
        <end position="15"/>
    </location>
</feature>
<name>A0A4Y9SHQ8_9BURK</name>
<evidence type="ECO:0000313" key="2">
    <source>
        <dbReference type="EMBL" id="TFW24692.1"/>
    </source>
</evidence>
<organism evidence="2 3">
    <name type="scientific">Zemynaea arenosa</name>
    <dbReference type="NCBI Taxonomy" id="2561931"/>
    <lineage>
        <taxon>Bacteria</taxon>
        <taxon>Pseudomonadati</taxon>
        <taxon>Pseudomonadota</taxon>
        <taxon>Betaproteobacteria</taxon>
        <taxon>Burkholderiales</taxon>
        <taxon>Oxalobacteraceae</taxon>
        <taxon>Telluria group</taxon>
        <taxon>Zemynaea</taxon>
    </lineage>
</organism>
<sequence length="212" mass="22022">MKNTFACVIVAAALAACGSKPVPPQWQANAYSSVTSFTTAYLRGESSVADTEFARARSEMASTGRPDLVAKVELVRCAAQVAALDIGGCPGYRALEQDASAEERAYAAYIAGRFSDVNVAALPEQHRPVVATGSIAGVADPLGRLVAAGALLQAGRITPTDIKLAVDTASEQGWRRPLLAWLGVQLKRAQAAGDTTAAALIQRRIDLAGASP</sequence>
<protein>
    <recommendedName>
        <fullName evidence="4">Lipoprotein</fullName>
    </recommendedName>
</protein>
<dbReference type="PROSITE" id="PS51257">
    <property type="entry name" value="PROKAR_LIPOPROTEIN"/>
    <property type="match status" value="1"/>
</dbReference>
<dbReference type="Proteomes" id="UP000298438">
    <property type="component" value="Unassembled WGS sequence"/>
</dbReference>
<dbReference type="RefSeq" id="WP_135206286.1">
    <property type="nucleotide sequence ID" value="NZ_SPVF01000083.1"/>
</dbReference>
<evidence type="ECO:0000313" key="3">
    <source>
        <dbReference type="Proteomes" id="UP000298438"/>
    </source>
</evidence>
<dbReference type="AlphaFoldDB" id="A0A4Y9SHQ8"/>